<comment type="caution">
    <text evidence="2">The sequence shown here is derived from an EMBL/GenBank/DDBJ whole genome shotgun (WGS) entry which is preliminary data.</text>
</comment>
<evidence type="ECO:0000256" key="1">
    <source>
        <dbReference type="SAM" id="MobiDB-lite"/>
    </source>
</evidence>
<evidence type="ECO:0000313" key="2">
    <source>
        <dbReference type="EMBL" id="KHN98720.1"/>
    </source>
</evidence>
<accession>A0A0B2X0W6</accession>
<dbReference type="GeneID" id="63737637"/>
<gene>
    <name evidence="2" type="ORF">MAM_03182</name>
</gene>
<name>A0A0B2X0W6_METAS</name>
<dbReference type="HOGENOM" id="CLU_665768_0_0_1"/>
<feature type="region of interest" description="Disordered" evidence="1">
    <location>
        <begin position="352"/>
        <end position="413"/>
    </location>
</feature>
<dbReference type="RefSeq" id="XP_040679786.1">
    <property type="nucleotide sequence ID" value="XM_040821981.1"/>
</dbReference>
<dbReference type="EMBL" id="AZHE01000006">
    <property type="protein sequence ID" value="KHN98720.1"/>
    <property type="molecule type" value="Genomic_DNA"/>
</dbReference>
<sequence>MAQQGFHGPGLPAAYFNDMSNQELYSAIPAAGLYVIPAVDPQNLTEEFHCRVRERQARPAQFVSNGPAQEIVQVIPQYPFEAQRLLDVVKEEMRCFNALEEDRCPPWYPKSQVAHVVHHPEDVPDITSPWKGECDDGARVLSKQLYYWRRFRSWQIDRRERLTLFDIERESRAHLQRHGIQIPRDFELDELPSHQDQAMEWLEFLDFVGRERSVLQRRLKECQRLHEFHWHKVRNSGQLAGDTTEEDVVAQREDRLAWFRARRHEVTTAANADPEWATKRVSELDRQSNILEEYYAGVDILHRAKRFHGQMAAIWDWAVAHLFRLVPKRGQQVQLQADIGDGAVAQTASAGYRENSGASRRFQPPLPPSACSSPAAESPSSPENPAPTRGQTWLAMMTHPSDPRGERGSRCVG</sequence>
<reference evidence="2 3" key="1">
    <citation type="journal article" date="2014" name="Proc. Natl. Acad. Sci. U.S.A.">
        <title>Trajectory and genomic determinants of fungal-pathogen speciation and host adaptation.</title>
        <authorList>
            <person name="Hu X."/>
            <person name="Xiao G."/>
            <person name="Zheng P."/>
            <person name="Shang Y."/>
            <person name="Su Y."/>
            <person name="Zhang X."/>
            <person name="Liu X."/>
            <person name="Zhan S."/>
            <person name="St Leger R.J."/>
            <person name="Wang C."/>
        </authorList>
    </citation>
    <scope>NUCLEOTIDE SEQUENCE [LARGE SCALE GENOMIC DNA]</scope>
    <source>
        <strain evidence="2 3">ARSEF 1941</strain>
    </source>
</reference>
<proteinExistence type="predicted"/>
<protein>
    <submittedName>
        <fullName evidence="2">Uncharacterized protein</fullName>
    </submittedName>
</protein>
<dbReference type="OrthoDB" id="4936900at2759"/>
<organism evidence="2 3">
    <name type="scientific">Metarhizium album (strain ARSEF 1941)</name>
    <dbReference type="NCBI Taxonomy" id="1081103"/>
    <lineage>
        <taxon>Eukaryota</taxon>
        <taxon>Fungi</taxon>
        <taxon>Dikarya</taxon>
        <taxon>Ascomycota</taxon>
        <taxon>Pezizomycotina</taxon>
        <taxon>Sordariomycetes</taxon>
        <taxon>Hypocreomycetidae</taxon>
        <taxon>Hypocreales</taxon>
        <taxon>Clavicipitaceae</taxon>
        <taxon>Metarhizium</taxon>
    </lineage>
</organism>
<feature type="compositionally biased region" description="Basic and acidic residues" evidence="1">
    <location>
        <begin position="401"/>
        <end position="413"/>
    </location>
</feature>
<evidence type="ECO:0000313" key="3">
    <source>
        <dbReference type="Proteomes" id="UP000030816"/>
    </source>
</evidence>
<dbReference type="AlphaFoldDB" id="A0A0B2X0W6"/>
<keyword evidence="3" id="KW-1185">Reference proteome</keyword>
<dbReference type="Proteomes" id="UP000030816">
    <property type="component" value="Unassembled WGS sequence"/>
</dbReference>
<feature type="compositionally biased region" description="Low complexity" evidence="1">
    <location>
        <begin position="369"/>
        <end position="387"/>
    </location>
</feature>